<evidence type="ECO:0000313" key="2">
    <source>
        <dbReference type="Proteomes" id="UP000299102"/>
    </source>
</evidence>
<comment type="caution">
    <text evidence="1">The sequence shown here is derived from an EMBL/GenBank/DDBJ whole genome shotgun (WGS) entry which is preliminary data.</text>
</comment>
<keyword evidence="2" id="KW-1185">Reference proteome</keyword>
<dbReference type="EMBL" id="BGZK01001931">
    <property type="protein sequence ID" value="GBP88417.1"/>
    <property type="molecule type" value="Genomic_DNA"/>
</dbReference>
<sequence length="84" mass="8965">MGPAEQACVPLGRRWSSALMDSATLEESSALPAFQKGVRSFLEDPSTQSIAAICVSRDKLEQGNQSERLGADAPAAVTCSYQLY</sequence>
<name>A0A4C1ZP64_EUMVA</name>
<gene>
    <name evidence="1" type="ORF">EVAR_56894_1</name>
</gene>
<dbReference type="AlphaFoldDB" id="A0A4C1ZP64"/>
<accession>A0A4C1ZP64</accession>
<protein>
    <submittedName>
        <fullName evidence="1">Uncharacterized protein</fullName>
    </submittedName>
</protein>
<reference evidence="1 2" key="1">
    <citation type="journal article" date="2019" name="Commun. Biol.">
        <title>The bagworm genome reveals a unique fibroin gene that provides high tensile strength.</title>
        <authorList>
            <person name="Kono N."/>
            <person name="Nakamura H."/>
            <person name="Ohtoshi R."/>
            <person name="Tomita M."/>
            <person name="Numata K."/>
            <person name="Arakawa K."/>
        </authorList>
    </citation>
    <scope>NUCLEOTIDE SEQUENCE [LARGE SCALE GENOMIC DNA]</scope>
</reference>
<evidence type="ECO:0000313" key="1">
    <source>
        <dbReference type="EMBL" id="GBP88417.1"/>
    </source>
</evidence>
<proteinExistence type="predicted"/>
<dbReference type="Proteomes" id="UP000299102">
    <property type="component" value="Unassembled WGS sequence"/>
</dbReference>
<organism evidence="1 2">
    <name type="scientific">Eumeta variegata</name>
    <name type="common">Bagworm moth</name>
    <name type="synonym">Eumeta japonica</name>
    <dbReference type="NCBI Taxonomy" id="151549"/>
    <lineage>
        <taxon>Eukaryota</taxon>
        <taxon>Metazoa</taxon>
        <taxon>Ecdysozoa</taxon>
        <taxon>Arthropoda</taxon>
        <taxon>Hexapoda</taxon>
        <taxon>Insecta</taxon>
        <taxon>Pterygota</taxon>
        <taxon>Neoptera</taxon>
        <taxon>Endopterygota</taxon>
        <taxon>Lepidoptera</taxon>
        <taxon>Glossata</taxon>
        <taxon>Ditrysia</taxon>
        <taxon>Tineoidea</taxon>
        <taxon>Psychidae</taxon>
        <taxon>Oiketicinae</taxon>
        <taxon>Eumeta</taxon>
    </lineage>
</organism>